<comment type="caution">
    <text evidence="1">The sequence shown here is derived from an EMBL/GenBank/DDBJ whole genome shotgun (WGS) entry which is preliminary data.</text>
</comment>
<accession>A0ACB7G1X0</accession>
<dbReference type="Proteomes" id="UP000091857">
    <property type="component" value="Chromosome 17"/>
</dbReference>
<evidence type="ECO:0000313" key="2">
    <source>
        <dbReference type="Proteomes" id="UP000091857"/>
    </source>
</evidence>
<reference evidence="2" key="1">
    <citation type="journal article" date="2016" name="Nat. Biotechnol.">
        <title>Sequencing wild and cultivated cassava and related species reveals extensive interspecific hybridization and genetic diversity.</title>
        <authorList>
            <person name="Bredeson J.V."/>
            <person name="Lyons J.B."/>
            <person name="Prochnik S.E."/>
            <person name="Wu G.A."/>
            <person name="Ha C.M."/>
            <person name="Edsinger-Gonzales E."/>
            <person name="Grimwood J."/>
            <person name="Schmutz J."/>
            <person name="Rabbi I.Y."/>
            <person name="Egesi C."/>
            <person name="Nauluvula P."/>
            <person name="Lebot V."/>
            <person name="Ndunguru J."/>
            <person name="Mkamilo G."/>
            <person name="Bart R.S."/>
            <person name="Setter T.L."/>
            <person name="Gleadow R.M."/>
            <person name="Kulakow P."/>
            <person name="Ferguson M.E."/>
            <person name="Rounsley S."/>
            <person name="Rokhsar D.S."/>
        </authorList>
    </citation>
    <scope>NUCLEOTIDE SEQUENCE [LARGE SCALE GENOMIC DNA]</scope>
    <source>
        <strain evidence="2">cv. AM560-2</strain>
    </source>
</reference>
<gene>
    <name evidence="1" type="ORF">MANES_17G011733v8</name>
</gene>
<keyword evidence="2" id="KW-1185">Reference proteome</keyword>
<protein>
    <submittedName>
        <fullName evidence="1">Uncharacterized protein</fullName>
    </submittedName>
</protein>
<evidence type="ECO:0000313" key="1">
    <source>
        <dbReference type="EMBL" id="KAG8634080.1"/>
    </source>
</evidence>
<sequence>MSELFGIDFSRVHNDEGNSDSIVYCSHGVRATMYISWMIRNPDHRFHRCETWKGNECSFFQWHDPPFTGQEREVMVSLVRKRSKLKEKVKSLEEMCNRTAEIDMIGPSQSFKRKDKEILRNNELYNFLIDILRSSTASFL</sequence>
<proteinExistence type="predicted"/>
<organism evidence="1 2">
    <name type="scientific">Manihot esculenta</name>
    <name type="common">Cassava</name>
    <name type="synonym">Jatropha manihot</name>
    <dbReference type="NCBI Taxonomy" id="3983"/>
    <lineage>
        <taxon>Eukaryota</taxon>
        <taxon>Viridiplantae</taxon>
        <taxon>Streptophyta</taxon>
        <taxon>Embryophyta</taxon>
        <taxon>Tracheophyta</taxon>
        <taxon>Spermatophyta</taxon>
        <taxon>Magnoliopsida</taxon>
        <taxon>eudicotyledons</taxon>
        <taxon>Gunneridae</taxon>
        <taxon>Pentapetalae</taxon>
        <taxon>rosids</taxon>
        <taxon>fabids</taxon>
        <taxon>Malpighiales</taxon>
        <taxon>Euphorbiaceae</taxon>
        <taxon>Crotonoideae</taxon>
        <taxon>Manihoteae</taxon>
        <taxon>Manihot</taxon>
    </lineage>
</organism>
<name>A0ACB7G1X0_MANES</name>
<dbReference type="EMBL" id="CM004403">
    <property type="protein sequence ID" value="KAG8634080.1"/>
    <property type="molecule type" value="Genomic_DNA"/>
</dbReference>